<dbReference type="AlphaFoldDB" id="A0A1R3KPA4"/>
<proteinExistence type="predicted"/>
<sequence length="77" mass="8382">MGNGNTTNEKGLLALKVEFLFSPPRNFEIWHALPVGVAKPATELELLIWSGALGEFLAANQSLPNRCNAMRVVNECA</sequence>
<keyword evidence="2" id="KW-1185">Reference proteome</keyword>
<comment type="caution">
    <text evidence="1">The sequence shown here is derived from an EMBL/GenBank/DDBJ whole genome shotgun (WGS) entry which is preliminary data.</text>
</comment>
<name>A0A1R3KPA4_9ROSI</name>
<gene>
    <name evidence="1" type="ORF">COLO4_06003</name>
</gene>
<reference evidence="2" key="1">
    <citation type="submission" date="2013-09" db="EMBL/GenBank/DDBJ databases">
        <title>Corchorus olitorius genome sequencing.</title>
        <authorList>
            <person name="Alam M."/>
            <person name="Haque M.S."/>
            <person name="Islam M.S."/>
            <person name="Emdad E.M."/>
            <person name="Islam M.M."/>
            <person name="Ahmed B."/>
            <person name="Halim A."/>
            <person name="Hossen Q.M.M."/>
            <person name="Hossain M.Z."/>
            <person name="Ahmed R."/>
            <person name="Khan M.M."/>
            <person name="Islam R."/>
            <person name="Rashid M.M."/>
            <person name="Khan S.A."/>
            <person name="Rahman M.S."/>
            <person name="Alam M."/>
            <person name="Yahiya A.S."/>
            <person name="Khan M.S."/>
            <person name="Azam M.S."/>
            <person name="Haque T."/>
            <person name="Lashkar M.Z.H."/>
            <person name="Akhand A.I."/>
            <person name="Morshed G."/>
            <person name="Roy S."/>
            <person name="Uddin K.S."/>
            <person name="Rabeya T."/>
            <person name="Hossain A.S."/>
            <person name="Chowdhury A."/>
            <person name="Snigdha A.R."/>
            <person name="Mortoza M.S."/>
            <person name="Matin S.A."/>
            <person name="Hoque S.M.E."/>
            <person name="Islam M.K."/>
            <person name="Roy D.K."/>
            <person name="Haider R."/>
            <person name="Moosa M.M."/>
            <person name="Elias S.M."/>
            <person name="Hasan A.M."/>
            <person name="Jahan S."/>
            <person name="Shafiuddin M."/>
            <person name="Mahmood N."/>
            <person name="Shommy N.S."/>
        </authorList>
    </citation>
    <scope>NUCLEOTIDE SEQUENCE [LARGE SCALE GENOMIC DNA]</scope>
    <source>
        <strain evidence="2">cv. O-4</strain>
    </source>
</reference>
<organism evidence="1 2">
    <name type="scientific">Corchorus olitorius</name>
    <dbReference type="NCBI Taxonomy" id="93759"/>
    <lineage>
        <taxon>Eukaryota</taxon>
        <taxon>Viridiplantae</taxon>
        <taxon>Streptophyta</taxon>
        <taxon>Embryophyta</taxon>
        <taxon>Tracheophyta</taxon>
        <taxon>Spermatophyta</taxon>
        <taxon>Magnoliopsida</taxon>
        <taxon>eudicotyledons</taxon>
        <taxon>Gunneridae</taxon>
        <taxon>Pentapetalae</taxon>
        <taxon>rosids</taxon>
        <taxon>malvids</taxon>
        <taxon>Malvales</taxon>
        <taxon>Malvaceae</taxon>
        <taxon>Grewioideae</taxon>
        <taxon>Apeibeae</taxon>
        <taxon>Corchorus</taxon>
    </lineage>
</organism>
<accession>A0A1R3KPA4</accession>
<dbReference type="EMBL" id="AWUE01012552">
    <property type="protein sequence ID" value="OMP08906.1"/>
    <property type="molecule type" value="Genomic_DNA"/>
</dbReference>
<evidence type="ECO:0000313" key="2">
    <source>
        <dbReference type="Proteomes" id="UP000187203"/>
    </source>
</evidence>
<protein>
    <submittedName>
        <fullName evidence="1">Uncharacterized protein</fullName>
    </submittedName>
</protein>
<evidence type="ECO:0000313" key="1">
    <source>
        <dbReference type="EMBL" id="OMP08906.1"/>
    </source>
</evidence>
<dbReference type="Proteomes" id="UP000187203">
    <property type="component" value="Unassembled WGS sequence"/>
</dbReference>